<evidence type="ECO:0000256" key="7">
    <source>
        <dbReference type="ARBA" id="ARBA00023204"/>
    </source>
</evidence>
<feature type="binding site" evidence="10">
    <location>
        <position position="548"/>
    </location>
    <ligand>
        <name>substrate</name>
    </ligand>
</feature>
<reference evidence="13" key="1">
    <citation type="journal article" date="2012" name="Science">
        <title>The Paleozoic origin of enzymatic lignin decomposition reconstructed from 31 fungal genomes.</title>
        <authorList>
            <person name="Floudas D."/>
            <person name="Binder M."/>
            <person name="Riley R."/>
            <person name="Barry K."/>
            <person name="Blanchette R.A."/>
            <person name="Henrissat B."/>
            <person name="Martinez A.T."/>
            <person name="Otillar R."/>
            <person name="Spatafora J.W."/>
            <person name="Yadav J.S."/>
            <person name="Aerts A."/>
            <person name="Benoit I."/>
            <person name="Boyd A."/>
            <person name="Carlson A."/>
            <person name="Copeland A."/>
            <person name="Coutinho P.M."/>
            <person name="de Vries R.P."/>
            <person name="Ferreira P."/>
            <person name="Findley K."/>
            <person name="Foster B."/>
            <person name="Gaskell J."/>
            <person name="Glotzer D."/>
            <person name="Gorecki P."/>
            <person name="Heitman J."/>
            <person name="Hesse C."/>
            <person name="Hori C."/>
            <person name="Igarashi K."/>
            <person name="Jurgens J.A."/>
            <person name="Kallen N."/>
            <person name="Kersten P."/>
            <person name="Kohler A."/>
            <person name="Kuees U."/>
            <person name="Kumar T.K.A."/>
            <person name="Kuo A."/>
            <person name="LaButti K."/>
            <person name="Larrondo L.F."/>
            <person name="Lindquist E."/>
            <person name="Ling A."/>
            <person name="Lombard V."/>
            <person name="Lucas S."/>
            <person name="Lundell T."/>
            <person name="Martin R."/>
            <person name="McLaughlin D.J."/>
            <person name="Morgenstern I."/>
            <person name="Morin E."/>
            <person name="Murat C."/>
            <person name="Nagy L.G."/>
            <person name="Nolan M."/>
            <person name="Ohm R.A."/>
            <person name="Patyshakuliyeva A."/>
            <person name="Rokas A."/>
            <person name="Ruiz-Duenas F.J."/>
            <person name="Sabat G."/>
            <person name="Salamov A."/>
            <person name="Samejima M."/>
            <person name="Schmutz J."/>
            <person name="Slot J.C."/>
            <person name="St John F."/>
            <person name="Stenlid J."/>
            <person name="Sun H."/>
            <person name="Sun S."/>
            <person name="Syed K."/>
            <person name="Tsang A."/>
            <person name="Wiebenga A."/>
            <person name="Young D."/>
            <person name="Pisabarro A."/>
            <person name="Eastwood D.C."/>
            <person name="Martin F."/>
            <person name="Cullen D."/>
            <person name="Grigoriev I.V."/>
            <person name="Hibbett D.S."/>
        </authorList>
    </citation>
    <scope>NUCLEOTIDE SEQUENCE [LARGE SCALE GENOMIC DNA]</scope>
    <source>
        <strain evidence="13">FP-91666</strain>
    </source>
</reference>
<evidence type="ECO:0000256" key="11">
    <source>
        <dbReference type="SAM" id="MobiDB-lite"/>
    </source>
</evidence>
<dbReference type="OMA" id="FPPMDGQ"/>
<dbReference type="CDD" id="cd09122">
    <property type="entry name" value="PLDc_Tdp1_1"/>
    <property type="match status" value="1"/>
</dbReference>
<evidence type="ECO:0000256" key="5">
    <source>
        <dbReference type="ARBA" id="ARBA00022801"/>
    </source>
</evidence>
<feature type="compositionally biased region" description="Polar residues" evidence="11">
    <location>
        <begin position="86"/>
        <end position="95"/>
    </location>
</feature>
<comment type="subcellular location">
    <subcellularLocation>
        <location evidence="1">Nucleus</location>
    </subcellularLocation>
</comment>
<feature type="compositionally biased region" description="Basic and acidic residues" evidence="11">
    <location>
        <begin position="198"/>
        <end position="215"/>
    </location>
</feature>
<dbReference type="KEGG" id="shs:STEHIDRAFT_68511"/>
<feature type="active site" description="Nucleophile" evidence="9">
    <location>
        <position position="296"/>
    </location>
</feature>
<keyword evidence="13" id="KW-1185">Reference proteome</keyword>
<evidence type="ECO:0000313" key="13">
    <source>
        <dbReference type="Proteomes" id="UP000053927"/>
    </source>
</evidence>
<feature type="binding site" evidence="10">
    <location>
        <position position="298"/>
    </location>
    <ligand>
        <name>substrate</name>
    </ligand>
</feature>
<comment type="similarity">
    <text evidence="2">Belongs to the tyrosyl-DNA phosphodiesterase family.</text>
</comment>
<dbReference type="Pfam" id="PF06087">
    <property type="entry name" value="Tyr-DNA_phospho"/>
    <property type="match status" value="1"/>
</dbReference>
<proteinExistence type="inferred from homology"/>
<dbReference type="eggNOG" id="KOG2031">
    <property type="taxonomic scope" value="Eukaryota"/>
</dbReference>
<keyword evidence="7" id="KW-0234">DNA repair</keyword>
<feature type="region of interest" description="Disordered" evidence="11">
    <location>
        <begin position="34"/>
        <end position="215"/>
    </location>
</feature>
<dbReference type="Gene3D" id="3.30.870.10">
    <property type="entry name" value="Endonuclease Chain A"/>
    <property type="match status" value="2"/>
</dbReference>
<keyword evidence="4" id="KW-0227">DNA damage</keyword>
<dbReference type="AlphaFoldDB" id="R7RZA1"/>
<feature type="active site" description="Proton donor/acceptor" evidence="9">
    <location>
        <position position="546"/>
    </location>
</feature>
<keyword evidence="8" id="KW-0539">Nucleus</keyword>
<dbReference type="GO" id="GO:0004527">
    <property type="term" value="F:exonuclease activity"/>
    <property type="evidence" value="ECO:0007669"/>
    <property type="project" value="UniProtKB-KW"/>
</dbReference>
<name>R7RZA1_STEHR</name>
<evidence type="ECO:0000256" key="6">
    <source>
        <dbReference type="ARBA" id="ARBA00022839"/>
    </source>
</evidence>
<feature type="compositionally biased region" description="Acidic residues" evidence="11">
    <location>
        <begin position="557"/>
        <end position="575"/>
    </location>
</feature>
<feature type="compositionally biased region" description="Polar residues" evidence="11">
    <location>
        <begin position="104"/>
        <end position="115"/>
    </location>
</feature>
<dbReference type="GO" id="GO:0006281">
    <property type="term" value="P:DNA repair"/>
    <property type="evidence" value="ECO:0007669"/>
    <property type="project" value="UniProtKB-KW"/>
</dbReference>
<protein>
    <submittedName>
        <fullName evidence="12">Phospholipase D/nuclease</fullName>
    </submittedName>
</protein>
<sequence length="698" mass="77246">MILPPHTHITNVLSFGTIRAIALSLQESATIAPGPAPIAPFPGPVHGDDDDEEAQFQEQLRLAMEASKAESSRPLPRAQPQPEPRGSSSSTSTDQPPARESETPDQTSGTSTPTPFLSERAQMEKERLARLKRLRGDSVDDGMGGGGGGKPEPPKKRKTPETREVRGGATQSNASSSSRGRNAPKGTVTQEEEVFWDGEVRQTRNKHVDQGKNGEDGKPVFGLTSIIGDKSQVAFAIISSYALQLSWIYEFFDPSTPVVMVAQPTEAEKGQKTIKEILPNWIRVTPFLRSGYGVMHMKIFYKSGRLRIAISTANLVDFDWKDIENTVWIQDVPQRSKPIPHDPKADDFPTAFERVLKALNVEPALTSLVHNDHPTIPLSSLHPGSLRTAYDFSRVKAHLVPSLAGKHEHWPQVLRVGETALMKAVREIGCEVGSGSGGGKRGKLRVEYQGSSIGTYSTQWINEFYICASGTSPEKYLDKTKASKSKLPYPDSMTILFPTREWVKGSVLGEAGGGTMFCRKDQWDAPKFPRELFGQSKSKRGKVLMHSKVHESSVTESESESEPEPPQDAEESDSDLEIVEKKAKAVGWAYVGSHNFTPSAWGTLSGSGFHPVLNITNYELGIVLPLYSEKDIEDVCCYERPVKKYAKGERPWVRLSVFHLLHSPFLSFYLSLPVPLRFAPCWTLTRRTWMLMLISWVA</sequence>
<evidence type="ECO:0000256" key="10">
    <source>
        <dbReference type="PIRSR" id="PIRSR610347-2"/>
    </source>
</evidence>
<dbReference type="GO" id="GO:0003690">
    <property type="term" value="F:double-stranded DNA binding"/>
    <property type="evidence" value="ECO:0007669"/>
    <property type="project" value="TreeGrafter"/>
</dbReference>
<dbReference type="PANTHER" id="PTHR12415:SF0">
    <property type="entry name" value="TYROSYL-DNA PHOSPHODIESTERASE 1"/>
    <property type="match status" value="1"/>
</dbReference>
<dbReference type="EMBL" id="JH687399">
    <property type="protein sequence ID" value="EIM80250.1"/>
    <property type="molecule type" value="Genomic_DNA"/>
</dbReference>
<keyword evidence="3" id="KW-0540">Nuclease</keyword>
<dbReference type="PANTHER" id="PTHR12415">
    <property type="entry name" value="TYROSYL-DNA PHOSPHODIESTERASE 1"/>
    <property type="match status" value="1"/>
</dbReference>
<keyword evidence="5" id="KW-0378">Hydrolase</keyword>
<evidence type="ECO:0000256" key="3">
    <source>
        <dbReference type="ARBA" id="ARBA00022722"/>
    </source>
</evidence>
<accession>R7RZA1</accession>
<dbReference type="GO" id="GO:0017005">
    <property type="term" value="F:3'-tyrosyl-DNA phosphodiesterase activity"/>
    <property type="evidence" value="ECO:0007669"/>
    <property type="project" value="TreeGrafter"/>
</dbReference>
<evidence type="ECO:0000256" key="8">
    <source>
        <dbReference type="ARBA" id="ARBA00023242"/>
    </source>
</evidence>
<keyword evidence="6" id="KW-0269">Exonuclease</keyword>
<dbReference type="GO" id="GO:0005634">
    <property type="term" value="C:nucleus"/>
    <property type="evidence" value="ECO:0007669"/>
    <property type="project" value="UniProtKB-SubCell"/>
</dbReference>
<dbReference type="InterPro" id="IPR010347">
    <property type="entry name" value="Tdp1"/>
</dbReference>
<dbReference type="Proteomes" id="UP000053927">
    <property type="component" value="Unassembled WGS sequence"/>
</dbReference>
<organism evidence="12 13">
    <name type="scientific">Stereum hirsutum (strain FP-91666)</name>
    <name type="common">White-rot fungus</name>
    <dbReference type="NCBI Taxonomy" id="721885"/>
    <lineage>
        <taxon>Eukaryota</taxon>
        <taxon>Fungi</taxon>
        <taxon>Dikarya</taxon>
        <taxon>Basidiomycota</taxon>
        <taxon>Agaricomycotina</taxon>
        <taxon>Agaricomycetes</taxon>
        <taxon>Russulales</taxon>
        <taxon>Stereaceae</taxon>
        <taxon>Stereum</taxon>
    </lineage>
</organism>
<feature type="compositionally biased region" description="Low complexity" evidence="11">
    <location>
        <begin position="172"/>
        <end position="183"/>
    </location>
</feature>
<dbReference type="GO" id="GO:0003697">
    <property type="term" value="F:single-stranded DNA binding"/>
    <property type="evidence" value="ECO:0007669"/>
    <property type="project" value="TreeGrafter"/>
</dbReference>
<feature type="compositionally biased region" description="Pro residues" evidence="11">
    <location>
        <begin position="34"/>
        <end position="43"/>
    </location>
</feature>
<dbReference type="GeneID" id="18806440"/>
<evidence type="ECO:0000256" key="4">
    <source>
        <dbReference type="ARBA" id="ARBA00022763"/>
    </source>
</evidence>
<dbReference type="OrthoDB" id="47785at2759"/>
<gene>
    <name evidence="12" type="ORF">STEHIDRAFT_68511</name>
</gene>
<dbReference type="CDD" id="cd09123">
    <property type="entry name" value="PLDc_Tdp1_2"/>
    <property type="match status" value="1"/>
</dbReference>
<evidence type="ECO:0000256" key="1">
    <source>
        <dbReference type="ARBA" id="ARBA00004123"/>
    </source>
</evidence>
<feature type="region of interest" description="Disordered" evidence="11">
    <location>
        <begin position="540"/>
        <end position="575"/>
    </location>
</feature>
<feature type="compositionally biased region" description="Basic and acidic residues" evidence="11">
    <location>
        <begin position="121"/>
        <end position="138"/>
    </location>
</feature>
<evidence type="ECO:0000256" key="2">
    <source>
        <dbReference type="ARBA" id="ARBA00010205"/>
    </source>
</evidence>
<evidence type="ECO:0000256" key="9">
    <source>
        <dbReference type="PIRSR" id="PIRSR610347-1"/>
    </source>
</evidence>
<evidence type="ECO:0000313" key="12">
    <source>
        <dbReference type="EMBL" id="EIM80250.1"/>
    </source>
</evidence>
<dbReference type="SUPFAM" id="SSF56024">
    <property type="entry name" value="Phospholipase D/nuclease"/>
    <property type="match status" value="2"/>
</dbReference>
<dbReference type="RefSeq" id="XP_007310656.1">
    <property type="nucleotide sequence ID" value="XM_007310594.1"/>
</dbReference>